<keyword evidence="2" id="KW-1185">Reference proteome</keyword>
<reference evidence="1 2" key="1">
    <citation type="submission" date="2023-09" db="EMBL/GenBank/DDBJ databases">
        <authorList>
            <person name="Page C.A."/>
            <person name="Perez-Diaz I.M."/>
        </authorList>
    </citation>
    <scope>NUCLEOTIDE SEQUENCE [LARGE SCALE GENOMIC DNA]</scope>
    <source>
        <strain evidence="1 2">Ll15</strain>
    </source>
</reference>
<sequence length="247" mass="28961">MTVSDVFGKPRKYKGLDLHPIKMRDCEEFYDVVQCLMLPKNATQDINILRMSYLQFLMLISTNELTFLIDKLIRLLELVLKTDDFQFHLNDKNKFEIIIKNEIVIRERDFDKIKTMISEQNLVDIDDNFIHPEVKKQIEDAKEFLHKHGNQTAGIDQQIIAYHCMSKLPYFEIAELTIYQFQKGLTRFDHILGAEAILNARYSGFVEFKENTTLPHWLGHIEDVHKDDGIKLNAKQFIDKANQTING</sequence>
<protein>
    <submittedName>
        <fullName evidence="1">Uncharacterized protein</fullName>
    </submittedName>
</protein>
<organism evidence="1 2">
    <name type="scientific">Lysinibacillus louembei</name>
    <dbReference type="NCBI Taxonomy" id="1470088"/>
    <lineage>
        <taxon>Bacteria</taxon>
        <taxon>Bacillati</taxon>
        <taxon>Bacillota</taxon>
        <taxon>Bacilli</taxon>
        <taxon>Bacillales</taxon>
        <taxon>Bacillaceae</taxon>
        <taxon>Lysinibacillus</taxon>
    </lineage>
</organism>
<dbReference type="RefSeq" id="WP_319836721.1">
    <property type="nucleotide sequence ID" value="NZ_CP137624.1"/>
</dbReference>
<accession>A0ABZ0RX01</accession>
<proteinExistence type="predicted"/>
<dbReference type="EMBL" id="CP137624">
    <property type="protein sequence ID" value="WPK11806.1"/>
    <property type="molecule type" value="Genomic_DNA"/>
</dbReference>
<gene>
    <name evidence="1" type="ORF">R6U77_18230</name>
</gene>
<dbReference type="Proteomes" id="UP001322664">
    <property type="component" value="Chromosome"/>
</dbReference>
<evidence type="ECO:0000313" key="2">
    <source>
        <dbReference type="Proteomes" id="UP001322664"/>
    </source>
</evidence>
<evidence type="ECO:0000313" key="1">
    <source>
        <dbReference type="EMBL" id="WPK11806.1"/>
    </source>
</evidence>
<name>A0ABZ0RX01_9BACI</name>